<name>T0FW49_9LEPT</name>
<dbReference type="Proteomes" id="UP000015442">
    <property type="component" value="Unassembled WGS sequence"/>
</dbReference>
<reference evidence="1 2" key="1">
    <citation type="submission" date="2013-05" db="EMBL/GenBank/DDBJ databases">
        <authorList>
            <person name="Harkins D.M."/>
            <person name="Durkin A.S."/>
            <person name="Brinkac L.M."/>
            <person name="Haft D.H."/>
            <person name="Selengut J.D."/>
            <person name="Sanka R."/>
            <person name="DePew J."/>
            <person name="Purushe J."/>
            <person name="Hartskeerl R.A."/>
            <person name="Ahmed A."/>
            <person name="van der Linden H."/>
            <person name="Goris M.G.A."/>
            <person name="Vinetz J.M."/>
            <person name="Sutton G.G."/>
            <person name="Nierman W.C."/>
            <person name="Fouts D.E."/>
        </authorList>
    </citation>
    <scope>NUCLEOTIDE SEQUENCE [LARGE SCALE GENOMIC DNA]</scope>
    <source>
        <strain evidence="1 2">CZ214</strain>
    </source>
</reference>
<protein>
    <recommendedName>
        <fullName evidence="3">Anti-sigma factor</fullName>
    </recommendedName>
</protein>
<dbReference type="EMBL" id="AKWY02000001">
    <property type="protein sequence ID" value="EQA73765.1"/>
    <property type="molecule type" value="Genomic_DNA"/>
</dbReference>
<dbReference type="AlphaFoldDB" id="T0FW49"/>
<comment type="caution">
    <text evidence="1">The sequence shown here is derived from an EMBL/GenBank/DDBJ whole genome shotgun (WGS) entry which is preliminary data.</text>
</comment>
<accession>T0FW49</accession>
<evidence type="ECO:0008006" key="3">
    <source>
        <dbReference type="Google" id="ProtNLM"/>
    </source>
</evidence>
<sequence length="68" mass="8133">MKTELNDIERFEDLLGRYLYGELNAEDKRELLQFVLKNEKARSMYQNSTRINSILFHTFSNIKCNSQD</sequence>
<gene>
    <name evidence="1" type="ORF">LEP1GSC059_3989</name>
</gene>
<evidence type="ECO:0000313" key="2">
    <source>
        <dbReference type="Proteomes" id="UP000015442"/>
    </source>
</evidence>
<evidence type="ECO:0000313" key="1">
    <source>
        <dbReference type="EMBL" id="EQA73765.1"/>
    </source>
</evidence>
<proteinExistence type="predicted"/>
<organism evidence="1 2">
    <name type="scientific">Leptospira noguchii serovar Panama str. CZ214</name>
    <dbReference type="NCBI Taxonomy" id="1001595"/>
    <lineage>
        <taxon>Bacteria</taxon>
        <taxon>Pseudomonadati</taxon>
        <taxon>Spirochaetota</taxon>
        <taxon>Spirochaetia</taxon>
        <taxon>Leptospirales</taxon>
        <taxon>Leptospiraceae</taxon>
        <taxon>Leptospira</taxon>
    </lineage>
</organism>